<evidence type="ECO:0000313" key="1">
    <source>
        <dbReference type="EMBL" id="KAF4450959.1"/>
    </source>
</evidence>
<gene>
    <name evidence="1" type="ORF">F53441_6020</name>
</gene>
<sequence length="737" mass="84773">MSVNTIPTIEVDVTASLTTLQQENHRFHSIFHIPGVLPPKWHAETNYKVLHPQTRLNIQSRAFRTDKPYMPHFRLLNYRIIERRSDLTPISKYLSFRSEADLISYVNVVVPDIVGPALDFMSSGFQSSVVKKYADSSFAWESIHDGNVSPSELAQLFNAASERGHYFSKKLDPIDIAVMYFLSKPTQDLVEFLVSNLSAPKLIPVTKICPPDRPDPYGDGIRFCSDLFILVHAIQILLFAPTEFRANGSHKTTDSYTRRFPLGFPAPRPDDPKVLGVYSDDDLLRAILLMFLLMEQRTALPLACISSPPPQPSGVWLGYTKTRTGLLYPNYNPSSTRRESFPFMRLPEELQIRIIELAISSQITPCIQDDQFLGSGLLRAIQMTTEDTILPLKLSCRHIYRLIKVSLPVDAVDKYGQVIFRIDFKRDILRTFAHQIPVFHDREGQIAPLPVRKPLMVCSEENYEGAAPNDYVHWDNECPFETAIALDRLPLLEEFNLILQVAESDWRIEGLQREGPQIDIHRHILTDMWGRDRWNNKYGEAAAAYEEKRIPAHTGIKWKFNYYRYYDLYDFPDEEESYLGVPPGFCDDEDVEMSEAADPRCCIPYIGFYGYDRGQASMGGNWAGFRCFEETNEVYFTPLAWTDVEPLVMGPHGENGREAVWDEHHPQFVARLWIIRKGQSVPEGQGQYAWMRVDEASQDDPDWKHQLMNTWKVVWSTLSDGPDEYNYPGCSYEFHQR</sequence>
<organism evidence="1 2">
    <name type="scientific">Fusarium austroafricanum</name>
    <dbReference type="NCBI Taxonomy" id="2364996"/>
    <lineage>
        <taxon>Eukaryota</taxon>
        <taxon>Fungi</taxon>
        <taxon>Dikarya</taxon>
        <taxon>Ascomycota</taxon>
        <taxon>Pezizomycotina</taxon>
        <taxon>Sordariomycetes</taxon>
        <taxon>Hypocreomycetidae</taxon>
        <taxon>Hypocreales</taxon>
        <taxon>Nectriaceae</taxon>
        <taxon>Fusarium</taxon>
        <taxon>Fusarium concolor species complex</taxon>
    </lineage>
</organism>
<evidence type="ECO:0000313" key="2">
    <source>
        <dbReference type="Proteomes" id="UP000605986"/>
    </source>
</evidence>
<dbReference type="OrthoDB" id="5154134at2759"/>
<dbReference type="EMBL" id="JAADJG010000235">
    <property type="protein sequence ID" value="KAF4450959.1"/>
    <property type="molecule type" value="Genomic_DNA"/>
</dbReference>
<comment type="caution">
    <text evidence="1">The sequence shown here is derived from an EMBL/GenBank/DDBJ whole genome shotgun (WGS) entry which is preliminary data.</text>
</comment>
<protein>
    <submittedName>
        <fullName evidence="1">Uncharacterized protein</fullName>
    </submittedName>
</protein>
<reference evidence="1" key="1">
    <citation type="submission" date="2020-01" db="EMBL/GenBank/DDBJ databases">
        <title>Identification and distribution of gene clusters putatively required for synthesis of sphingolipid metabolism inhibitors in phylogenetically diverse species of the filamentous fungus Fusarium.</title>
        <authorList>
            <person name="Kim H.-S."/>
            <person name="Busman M."/>
            <person name="Brown D.W."/>
            <person name="Divon H."/>
            <person name="Uhlig S."/>
            <person name="Proctor R.H."/>
        </authorList>
    </citation>
    <scope>NUCLEOTIDE SEQUENCE</scope>
    <source>
        <strain evidence="1">NRRL 53441</strain>
    </source>
</reference>
<dbReference type="AlphaFoldDB" id="A0A8H4NTU8"/>
<accession>A0A8H4NTU8</accession>
<dbReference type="Proteomes" id="UP000605986">
    <property type="component" value="Unassembled WGS sequence"/>
</dbReference>
<proteinExistence type="predicted"/>
<keyword evidence="2" id="KW-1185">Reference proteome</keyword>
<name>A0A8H4NTU8_9HYPO</name>